<dbReference type="PROSITE" id="PS51257">
    <property type="entry name" value="PROKAR_LIPOPROTEIN"/>
    <property type="match status" value="1"/>
</dbReference>
<evidence type="ECO:0000313" key="3">
    <source>
        <dbReference type="Proteomes" id="UP000478463"/>
    </source>
</evidence>
<evidence type="ECO:0000259" key="1">
    <source>
        <dbReference type="Pfam" id="PF14522"/>
    </source>
</evidence>
<dbReference type="InterPro" id="IPR036280">
    <property type="entry name" value="Multihaem_cyt_sf"/>
</dbReference>
<organism evidence="2 3">
    <name type="scientific">Eggerthella guodeyinii</name>
    <dbReference type="NCBI Taxonomy" id="2690837"/>
    <lineage>
        <taxon>Bacteria</taxon>
        <taxon>Bacillati</taxon>
        <taxon>Actinomycetota</taxon>
        <taxon>Coriobacteriia</taxon>
        <taxon>Eggerthellales</taxon>
        <taxon>Eggerthellaceae</taxon>
        <taxon>Eggerthella</taxon>
    </lineage>
</organism>
<dbReference type="Pfam" id="PF14522">
    <property type="entry name" value="Cytochrome_C7"/>
    <property type="match status" value="1"/>
</dbReference>
<accession>A0A6L7IMV4</accession>
<dbReference type="EMBL" id="CP063310">
    <property type="protein sequence ID" value="QOS68263.1"/>
    <property type="molecule type" value="Genomic_DNA"/>
</dbReference>
<dbReference type="Gene3D" id="1.10.1130.10">
    <property type="entry name" value="Flavocytochrome C3, Chain A"/>
    <property type="match status" value="1"/>
</dbReference>
<dbReference type="RefSeq" id="WP_160940858.1">
    <property type="nucleotide sequence ID" value="NZ_CP063310.1"/>
</dbReference>
<gene>
    <name evidence="2" type="ORF">GS424_017590</name>
</gene>
<name>A0A6L7IMV4_9ACTN</name>
<dbReference type="Proteomes" id="UP000478463">
    <property type="component" value="Chromosome"/>
</dbReference>
<dbReference type="SUPFAM" id="SSF48695">
    <property type="entry name" value="Multiheme cytochromes"/>
    <property type="match status" value="1"/>
</dbReference>
<sequence>MKRKACIVSIVAALTLTLTVVGCSPNADSIADTSADSATHADARFISADDIDNSYSSYLELRSRLDEASTYTEQYGDSNPHTNIHGASLTCENCHNDDKGMTQKEDMACKDCHAWPRELQSDISTATD</sequence>
<reference evidence="2 3" key="1">
    <citation type="submission" date="2020-10" db="EMBL/GenBank/DDBJ databases">
        <title>Eggerthella sp. nov., isolated from human feces.</title>
        <authorList>
            <person name="Yajun G."/>
        </authorList>
    </citation>
    <scope>NUCLEOTIDE SEQUENCE [LARGE SCALE GENOMIC DNA]</scope>
    <source>
        <strain evidence="2 3">HF-1101</strain>
    </source>
</reference>
<proteinExistence type="predicted"/>
<evidence type="ECO:0000313" key="2">
    <source>
        <dbReference type="EMBL" id="QOS68263.1"/>
    </source>
</evidence>
<feature type="domain" description="Cytochrome c7-like" evidence="1">
    <location>
        <begin position="80"/>
        <end position="113"/>
    </location>
</feature>
<protein>
    <recommendedName>
        <fullName evidence="1">Cytochrome c7-like domain-containing protein</fullName>
    </recommendedName>
</protein>
<dbReference type="InterPro" id="IPR029467">
    <property type="entry name" value="Cyt_c7-like"/>
</dbReference>
<dbReference type="KEGG" id="egd:GS424_017590"/>
<dbReference type="AlphaFoldDB" id="A0A6L7IMV4"/>